<dbReference type="GO" id="GO:0042578">
    <property type="term" value="F:phosphoric ester hydrolase activity"/>
    <property type="evidence" value="ECO:0007669"/>
    <property type="project" value="TreeGrafter"/>
</dbReference>
<dbReference type="Gene3D" id="3.30.460.10">
    <property type="entry name" value="Beta Polymerase, domain 2"/>
    <property type="match status" value="1"/>
</dbReference>
<dbReference type="EMBL" id="CP002171">
    <property type="protein sequence ID" value="ADL68275.1"/>
    <property type="molecule type" value="Genomic_DNA"/>
</dbReference>
<evidence type="ECO:0000256" key="2">
    <source>
        <dbReference type="ARBA" id="ARBA00004496"/>
    </source>
</evidence>
<keyword evidence="7" id="KW-0237">DNA synthesis</keyword>
<dbReference type="InterPro" id="IPR027421">
    <property type="entry name" value="DNA_pol_lamdba_lyase_dom_sf"/>
</dbReference>
<dbReference type="GO" id="GO:0003887">
    <property type="term" value="F:DNA-directed DNA polymerase activity"/>
    <property type="evidence" value="ECO:0007669"/>
    <property type="project" value="UniProtKB-KW"/>
</dbReference>
<dbReference type="Pfam" id="PF14716">
    <property type="entry name" value="HHH_8"/>
    <property type="match status" value="1"/>
</dbReference>
<keyword evidence="11" id="KW-0227">DNA damage</keyword>
<dbReference type="GO" id="GO:0005829">
    <property type="term" value="C:cytosol"/>
    <property type="evidence" value="ECO:0007669"/>
    <property type="project" value="TreeGrafter"/>
</dbReference>
<evidence type="ECO:0000259" key="24">
    <source>
        <dbReference type="SMART" id="SM00483"/>
    </source>
</evidence>
<dbReference type="GO" id="GO:0008270">
    <property type="term" value="F:zinc ion binding"/>
    <property type="evidence" value="ECO:0007669"/>
    <property type="project" value="TreeGrafter"/>
</dbReference>
<dbReference type="InterPro" id="IPR002054">
    <property type="entry name" value="DNA-dir_DNA_pol_X"/>
</dbReference>
<dbReference type="InterPro" id="IPR047967">
    <property type="entry name" value="PolX_PHP"/>
</dbReference>
<dbReference type="CDD" id="cd07436">
    <property type="entry name" value="PHP_PolX"/>
    <property type="match status" value="1"/>
</dbReference>
<dbReference type="Pfam" id="PF14791">
    <property type="entry name" value="DNA_pol_B_thumb"/>
    <property type="match status" value="1"/>
</dbReference>
<gene>
    <name evidence="25" type="ordered locus">Tthe_0720</name>
</gene>
<keyword evidence="12" id="KW-0832">Ubl conjugation</keyword>
<evidence type="ECO:0000256" key="21">
    <source>
        <dbReference type="ARBA" id="ARBA00049244"/>
    </source>
</evidence>
<dbReference type="SMART" id="SM00278">
    <property type="entry name" value="HhH1"/>
    <property type="match status" value="3"/>
</dbReference>
<evidence type="ECO:0000313" key="25">
    <source>
        <dbReference type="EMBL" id="ADL68275.1"/>
    </source>
</evidence>
<evidence type="ECO:0000313" key="26">
    <source>
        <dbReference type="Proteomes" id="UP000001626"/>
    </source>
</evidence>
<evidence type="ECO:0000256" key="9">
    <source>
        <dbReference type="ARBA" id="ARBA00022695"/>
    </source>
</evidence>
<dbReference type="PANTHER" id="PTHR36928:SF1">
    <property type="entry name" value="PHOSPHATASE YCDX-RELATED"/>
    <property type="match status" value="1"/>
</dbReference>
<accession>D9TTL8</accession>
<evidence type="ECO:0000256" key="8">
    <source>
        <dbReference type="ARBA" id="ARBA00022679"/>
    </source>
</evidence>
<dbReference type="InterPro" id="IPR016195">
    <property type="entry name" value="Pol/histidinol_Pase-like"/>
</dbReference>
<dbReference type="InterPro" id="IPR050243">
    <property type="entry name" value="PHP_phosphatase"/>
</dbReference>
<evidence type="ECO:0000256" key="13">
    <source>
        <dbReference type="ARBA" id="ARBA00022932"/>
    </source>
</evidence>
<keyword evidence="15" id="KW-0234">DNA repair</keyword>
<dbReference type="PIRSF" id="PIRSF005047">
    <property type="entry name" value="UCP005047_YshC"/>
    <property type="match status" value="1"/>
</dbReference>
<dbReference type="Gene3D" id="1.10.150.110">
    <property type="entry name" value="DNA polymerase beta, N-terminal domain-like"/>
    <property type="match status" value="1"/>
</dbReference>
<dbReference type="STRING" id="580327.Tthe_0720"/>
<evidence type="ECO:0000256" key="4">
    <source>
        <dbReference type="ARBA" id="ARBA00012720"/>
    </source>
</evidence>
<dbReference type="InterPro" id="IPR004013">
    <property type="entry name" value="PHP_dom"/>
</dbReference>
<name>D9TTL8_THETC</name>
<dbReference type="EC" id="4.2.99.18" evidence="4"/>
<dbReference type="PRINTS" id="PR00870">
    <property type="entry name" value="DNAPOLXBETA"/>
</dbReference>
<dbReference type="SMART" id="SM00483">
    <property type="entry name" value="POLXc"/>
    <property type="match status" value="1"/>
</dbReference>
<keyword evidence="8" id="KW-0808">Transferase</keyword>
<dbReference type="eggNOG" id="COG1387">
    <property type="taxonomic scope" value="Bacteria"/>
</dbReference>
<keyword evidence="9" id="KW-0548">Nucleotidyltransferase</keyword>
<evidence type="ECO:0000259" key="22">
    <source>
        <dbReference type="SMART" id="SM00278"/>
    </source>
</evidence>
<evidence type="ECO:0000256" key="16">
    <source>
        <dbReference type="ARBA" id="ARBA00035717"/>
    </source>
</evidence>
<comment type="cofactor">
    <cofactor evidence="1">
        <name>Mg(2+)</name>
        <dbReference type="ChEBI" id="CHEBI:18420"/>
    </cofactor>
</comment>
<keyword evidence="6" id="KW-0488">Methylation</keyword>
<evidence type="ECO:0000256" key="14">
    <source>
        <dbReference type="ARBA" id="ARBA00023053"/>
    </source>
</evidence>
<dbReference type="InterPro" id="IPR037160">
    <property type="entry name" value="DNA_Pol_thumb_sf"/>
</dbReference>
<evidence type="ECO:0000256" key="1">
    <source>
        <dbReference type="ARBA" id="ARBA00001946"/>
    </source>
</evidence>
<evidence type="ECO:0000256" key="12">
    <source>
        <dbReference type="ARBA" id="ARBA00022843"/>
    </source>
</evidence>
<comment type="function">
    <text evidence="20">Repair polymerase that plays a key role in base-excision repair. During this process, the damaged base is excised by specific DNA glycosylases, the DNA backbone is nicked at the abasic site by an apurinic/apyrimidic (AP) endonuclease, and POLB removes 5'-deoxyribose-phosphate from the preincised AP site acting as a 5'-deoxyribose-phosphate lyase (5'-dRP lyase); through its DNA polymerase activity, it adds one nucleotide to the 3' end of the arising single-nucleotide gap. Conducts 'gap-filling' DNA synthesis in a stepwise distributive fashion rather than in a processive fashion as for other DNA polymerases. It is also able to cleave sugar-phosphate bonds 3' to an intact AP site, acting as an AP lyase.</text>
</comment>
<protein>
    <recommendedName>
        <fullName evidence="5">DNA polymerase beta</fullName>
        <ecNumber evidence="3">2.7.7.7</ecNumber>
        <ecNumber evidence="4">4.2.99.18</ecNumber>
    </recommendedName>
    <alternativeName>
        <fullName evidence="16">5'-deoxyribose-phosphate lyase</fullName>
    </alternativeName>
    <alternativeName>
        <fullName evidence="17">AP lyase</fullName>
    </alternativeName>
</protein>
<keyword evidence="14" id="KW-0915">Sodium</keyword>
<dbReference type="InterPro" id="IPR003583">
    <property type="entry name" value="Hlx-hairpin-Hlx_DNA-bd_motif"/>
</dbReference>
<dbReference type="SUPFAM" id="SSF47802">
    <property type="entry name" value="DNA polymerase beta, N-terminal domain-like"/>
    <property type="match status" value="1"/>
</dbReference>
<evidence type="ECO:0000256" key="11">
    <source>
        <dbReference type="ARBA" id="ARBA00022763"/>
    </source>
</evidence>
<dbReference type="InterPro" id="IPR043519">
    <property type="entry name" value="NT_sf"/>
</dbReference>
<dbReference type="SUPFAM" id="SSF47781">
    <property type="entry name" value="RuvA domain 2-like"/>
    <property type="match status" value="1"/>
</dbReference>
<dbReference type="eggNOG" id="COG1796">
    <property type="taxonomic scope" value="Bacteria"/>
</dbReference>
<dbReference type="InterPro" id="IPR002008">
    <property type="entry name" value="DNA_pol_X_beta-like"/>
</dbReference>
<dbReference type="PANTHER" id="PTHR36928">
    <property type="entry name" value="PHOSPHATASE YCDX-RELATED"/>
    <property type="match status" value="1"/>
</dbReference>
<evidence type="ECO:0000256" key="10">
    <source>
        <dbReference type="ARBA" id="ARBA00022705"/>
    </source>
</evidence>
<evidence type="ECO:0000256" key="15">
    <source>
        <dbReference type="ARBA" id="ARBA00023204"/>
    </source>
</evidence>
<dbReference type="AlphaFoldDB" id="D9TTL8"/>
<dbReference type="Gene3D" id="1.10.150.20">
    <property type="entry name" value="5' to 3' exonuclease, C-terminal subdomain"/>
    <property type="match status" value="1"/>
</dbReference>
<dbReference type="Pfam" id="PF14520">
    <property type="entry name" value="HHH_5"/>
    <property type="match status" value="1"/>
</dbReference>
<feature type="domain" description="Helix-hairpin-helix DNA-binding motif class 1" evidence="22">
    <location>
        <begin position="53"/>
        <end position="72"/>
    </location>
</feature>
<dbReference type="InterPro" id="IPR010994">
    <property type="entry name" value="RuvA_2-like"/>
</dbReference>
<dbReference type="Proteomes" id="UP000001626">
    <property type="component" value="Chromosome"/>
</dbReference>
<feature type="domain" description="Helix-hairpin-helix DNA-binding motif class 1" evidence="22">
    <location>
        <begin position="93"/>
        <end position="112"/>
    </location>
</feature>
<dbReference type="SUPFAM" id="SSF89550">
    <property type="entry name" value="PHP domain-like"/>
    <property type="match status" value="1"/>
</dbReference>
<comment type="subcellular location">
    <subcellularLocation>
        <location evidence="2">Cytoplasm</location>
    </subcellularLocation>
</comment>
<dbReference type="InterPro" id="IPR022311">
    <property type="entry name" value="PolX-like"/>
</dbReference>
<dbReference type="KEGG" id="ttm:Tthe_0720"/>
<sequence length="572" mass="65435">MSMDKKTVINILNEIGLLLELKGENPFKSRAYYNAARTIEVLDDDIEKLIKEDRLKDIKGIGDALNKKLTELVTTGRLEYYDNLKASIPEGLIEMLKIPGLGPKKIKTLYDKLDIKTVGELEYACIENRLVELPGFGEKTQKKILEGIQFIKQFSGKHLFMDAYLDATLLKQYLIDSGLIIRCEIAGSLRRREEIVKDIDILATTESPEKLMDVFTKYEGIRDIVAKGETKTSITLKSGINVDLRVVKDEEYPYALHHFTGSKEHNTAMRHRARQMGIKMNEYGLFKGDLLIKCRDEEEIFNNLNLSYIPPELRENMGEIEAAEKGLLPVLIEEKDIKGVFHVHTIYSDGANTLSEMVNAARDRGYKIIGITDHSKSAFYANGLKEEDILRQLDEIDELNHKYADIKILKGIESDILRDGSLDYDEDILKRFDFVIASVHSSFKMSKDDMTERIIKAIKNRYTKIIGHLTGRLLLARDGYDLDVYKVIDSAAEYGKIIEINASPYRLDMDWRYIKYAKEKGVKFAICPDAHRIEGLDDIKYGIGIARKGWLEAKDVINTYDFDELNKIFNKS</sequence>
<comment type="catalytic activity">
    <reaction evidence="19">
        <text>a 5'-end 2'-deoxyribose-2'-deoxyribonucleotide-DNA = (2E,4S)-4-hydroxypenten-2-al-5-phosphate + a 5'-end 5'-phospho-2'-deoxyribonucleoside-DNA + H(+)</text>
        <dbReference type="Rhea" id="RHEA:76255"/>
        <dbReference type="Rhea" id="RHEA-COMP:13180"/>
        <dbReference type="Rhea" id="RHEA-COMP:18657"/>
        <dbReference type="ChEBI" id="CHEBI:15378"/>
        <dbReference type="ChEBI" id="CHEBI:136412"/>
        <dbReference type="ChEBI" id="CHEBI:195194"/>
        <dbReference type="ChEBI" id="CHEBI:195195"/>
    </reaction>
</comment>
<dbReference type="SMART" id="SM00481">
    <property type="entry name" value="POLIIIAc"/>
    <property type="match status" value="1"/>
</dbReference>
<feature type="domain" description="DNA-directed DNA polymerase X" evidence="24">
    <location>
        <begin position="3"/>
        <end position="315"/>
    </location>
</feature>
<dbReference type="FunFam" id="3.20.20.140:FF:000047">
    <property type="entry name" value="PHP domain-containing protein"/>
    <property type="match status" value="1"/>
</dbReference>
<dbReference type="GO" id="GO:0006281">
    <property type="term" value="P:DNA repair"/>
    <property type="evidence" value="ECO:0007669"/>
    <property type="project" value="UniProtKB-KW"/>
</dbReference>
<evidence type="ECO:0000256" key="18">
    <source>
        <dbReference type="ARBA" id="ARBA00044632"/>
    </source>
</evidence>
<evidence type="ECO:0000256" key="3">
    <source>
        <dbReference type="ARBA" id="ARBA00012417"/>
    </source>
</evidence>
<keyword evidence="10" id="KW-0235">DNA replication</keyword>
<evidence type="ECO:0000256" key="20">
    <source>
        <dbReference type="ARBA" id="ARBA00045548"/>
    </source>
</evidence>
<dbReference type="Gene3D" id="3.20.20.140">
    <property type="entry name" value="Metal-dependent hydrolases"/>
    <property type="match status" value="1"/>
</dbReference>
<evidence type="ECO:0000256" key="7">
    <source>
        <dbReference type="ARBA" id="ARBA00022634"/>
    </source>
</evidence>
<keyword evidence="13" id="KW-0239">DNA-directed DNA polymerase</keyword>
<reference evidence="25 26" key="1">
    <citation type="submission" date="2010-08" db="EMBL/GenBank/DDBJ databases">
        <title>Complete sequence of Thermoanaerobacterium thermosaccharolyticum DSM 571.</title>
        <authorList>
            <consortium name="US DOE Joint Genome Institute"/>
            <person name="Lucas S."/>
            <person name="Copeland A."/>
            <person name="Lapidus A."/>
            <person name="Cheng J.-F."/>
            <person name="Bruce D."/>
            <person name="Goodwin L."/>
            <person name="Pitluck S."/>
            <person name="Teshima H."/>
            <person name="Detter J.C."/>
            <person name="Han C."/>
            <person name="Tapia R."/>
            <person name="Land M."/>
            <person name="Hauser L."/>
            <person name="Chang Y.-J."/>
            <person name="Jeffries C."/>
            <person name="Kyrpides N."/>
            <person name="Ivanova N."/>
            <person name="Mikhailova N."/>
            <person name="Hemme C.L."/>
            <person name="Woyke T."/>
        </authorList>
    </citation>
    <scope>NUCLEOTIDE SEQUENCE [LARGE SCALE GENOMIC DNA]</scope>
    <source>
        <strain evidence="26">ATCC 7956 / DSM 571 / NCIMB 9385 / NCA 3814 / NCTC 13789 / WDCM 00135 / 2032</strain>
    </source>
</reference>
<evidence type="ECO:0000259" key="23">
    <source>
        <dbReference type="SMART" id="SM00481"/>
    </source>
</evidence>
<dbReference type="InterPro" id="IPR003141">
    <property type="entry name" value="Pol/His_phosphatase_N"/>
</dbReference>
<feature type="domain" description="Helix-hairpin-helix DNA-binding motif class 1" evidence="22">
    <location>
        <begin position="128"/>
        <end position="147"/>
    </location>
</feature>
<dbReference type="InterPro" id="IPR010996">
    <property type="entry name" value="HHH_MUS81"/>
</dbReference>
<dbReference type="Pfam" id="PF02811">
    <property type="entry name" value="PHP"/>
    <property type="match status" value="1"/>
</dbReference>
<evidence type="ECO:0000256" key="17">
    <source>
        <dbReference type="ARBA" id="ARBA00035726"/>
    </source>
</evidence>
<feature type="domain" description="Polymerase/histidinol phosphatase N-terminal" evidence="23">
    <location>
        <begin position="339"/>
        <end position="418"/>
    </location>
</feature>
<dbReference type="NCBIfam" id="NF006375">
    <property type="entry name" value="PRK08609.1"/>
    <property type="match status" value="1"/>
</dbReference>
<comment type="catalytic activity">
    <reaction evidence="18">
        <text>2'-deoxyribonucleotide-(2'-deoxyribose 5'-phosphate)-2'-deoxyribonucleotide-DNA = a 3'-end 2'-deoxyribonucleotide-(2,3-dehydro-2,3-deoxyribose 5'-phosphate)-DNA + a 5'-end 5'-phospho-2'-deoxyribonucleoside-DNA + H(+)</text>
        <dbReference type="Rhea" id="RHEA:66592"/>
        <dbReference type="Rhea" id="RHEA-COMP:13180"/>
        <dbReference type="Rhea" id="RHEA-COMP:16897"/>
        <dbReference type="Rhea" id="RHEA-COMP:17067"/>
        <dbReference type="ChEBI" id="CHEBI:15378"/>
        <dbReference type="ChEBI" id="CHEBI:136412"/>
        <dbReference type="ChEBI" id="CHEBI:157695"/>
        <dbReference type="ChEBI" id="CHEBI:167181"/>
        <dbReference type="EC" id="4.2.99.18"/>
    </reaction>
</comment>
<dbReference type="CDD" id="cd00141">
    <property type="entry name" value="NT_POLXc"/>
    <property type="match status" value="1"/>
</dbReference>
<dbReference type="EC" id="2.7.7.7" evidence="3"/>
<evidence type="ECO:0000256" key="19">
    <source>
        <dbReference type="ARBA" id="ARBA00044678"/>
    </source>
</evidence>
<evidence type="ECO:0000256" key="6">
    <source>
        <dbReference type="ARBA" id="ARBA00022481"/>
    </source>
</evidence>
<dbReference type="SUPFAM" id="SSF81301">
    <property type="entry name" value="Nucleotidyltransferase"/>
    <property type="match status" value="1"/>
</dbReference>
<dbReference type="InterPro" id="IPR029398">
    <property type="entry name" value="PolB_thumb"/>
</dbReference>
<organism evidence="25 26">
    <name type="scientific">Thermoanaerobacterium thermosaccharolyticum (strain ATCC 7956 / DSM 571 / NCIMB 9385 / NCA 3814 / NCTC 13789 / WDCM 00135 / 2032)</name>
    <name type="common">Clostridium thermosaccharolyticum</name>
    <dbReference type="NCBI Taxonomy" id="580327"/>
    <lineage>
        <taxon>Bacteria</taxon>
        <taxon>Bacillati</taxon>
        <taxon>Bacillota</taxon>
        <taxon>Clostridia</taxon>
        <taxon>Thermoanaerobacterales</taxon>
        <taxon>Thermoanaerobacteraceae</taxon>
        <taxon>Thermoanaerobacterium</taxon>
    </lineage>
</organism>
<evidence type="ECO:0000256" key="5">
    <source>
        <dbReference type="ARBA" id="ARBA00020020"/>
    </source>
</evidence>
<keyword evidence="26" id="KW-1185">Reference proteome</keyword>
<dbReference type="HOGENOM" id="CLU_017729_1_0_9"/>
<proteinExistence type="predicted"/>
<dbReference type="GO" id="GO:0140078">
    <property type="term" value="F:class I DNA-(apurinic or apyrimidinic site) endonuclease activity"/>
    <property type="evidence" value="ECO:0007669"/>
    <property type="project" value="UniProtKB-EC"/>
</dbReference>
<dbReference type="GO" id="GO:0003677">
    <property type="term" value="F:DNA binding"/>
    <property type="evidence" value="ECO:0007669"/>
    <property type="project" value="InterPro"/>
</dbReference>
<comment type="catalytic activity">
    <reaction evidence="21">
        <text>DNA(n) + a 2'-deoxyribonucleoside 5'-triphosphate = DNA(n+1) + diphosphate</text>
        <dbReference type="Rhea" id="RHEA:22508"/>
        <dbReference type="Rhea" id="RHEA-COMP:17339"/>
        <dbReference type="Rhea" id="RHEA-COMP:17340"/>
        <dbReference type="ChEBI" id="CHEBI:33019"/>
        <dbReference type="ChEBI" id="CHEBI:61560"/>
        <dbReference type="ChEBI" id="CHEBI:173112"/>
        <dbReference type="EC" id="2.7.7.7"/>
    </reaction>
</comment>
<dbReference type="Gene3D" id="3.30.210.10">
    <property type="entry name" value="DNA polymerase, thumb domain"/>
    <property type="match status" value="1"/>
</dbReference>